<feature type="domain" description="PUM-HD" evidence="8">
    <location>
        <begin position="547"/>
        <end position="902"/>
    </location>
</feature>
<dbReference type="FunFam" id="1.25.10.10:FF:000167">
    <property type="entry name" value="RNA binding protein Jsn1"/>
    <property type="match status" value="1"/>
</dbReference>
<keyword evidence="10" id="KW-1185">Reference proteome</keyword>
<keyword evidence="3 4" id="KW-0694">RNA-binding</keyword>
<reference key="2">
    <citation type="submission" date="2011-08" db="EMBL/GenBank/DDBJ databases">
        <title>Genome sequence of Naumovozyma castellii.</title>
        <authorList>
            <person name="Gordon J.L."/>
            <person name="Armisen D."/>
            <person name="Proux-Wera E."/>
            <person name="OhEigeartaigh S.S."/>
            <person name="Byrne K.P."/>
            <person name="Wolfe K.H."/>
        </authorList>
    </citation>
    <scope>NUCLEOTIDE SEQUENCE</scope>
    <source>
        <strain>Type strain:CBS 4309</strain>
    </source>
</reference>
<dbReference type="InterPro" id="IPR033133">
    <property type="entry name" value="PUM-HD"/>
</dbReference>
<keyword evidence="2" id="KW-0677">Repeat</keyword>
<dbReference type="EMBL" id="HE576759">
    <property type="protein sequence ID" value="CCC71372.1"/>
    <property type="molecule type" value="Genomic_DNA"/>
</dbReference>
<dbReference type="SUPFAM" id="SSF54928">
    <property type="entry name" value="RNA-binding domain, RBD"/>
    <property type="match status" value="1"/>
</dbReference>
<dbReference type="InterPro" id="IPR000504">
    <property type="entry name" value="RRM_dom"/>
</dbReference>
<dbReference type="PROSITE" id="PS50302">
    <property type="entry name" value="PUM"/>
    <property type="match status" value="1"/>
</dbReference>
<dbReference type="InterPro" id="IPR001313">
    <property type="entry name" value="Pumilio_RNA-bd_rpt"/>
</dbReference>
<dbReference type="PROSITE" id="PS50102">
    <property type="entry name" value="RRM"/>
    <property type="match status" value="1"/>
</dbReference>
<dbReference type="GO" id="GO:0003729">
    <property type="term" value="F:mRNA binding"/>
    <property type="evidence" value="ECO:0007669"/>
    <property type="project" value="EnsemblFungi"/>
</dbReference>
<dbReference type="Gene3D" id="1.25.10.10">
    <property type="entry name" value="Leucine-rich Repeat Variant"/>
    <property type="match status" value="1"/>
</dbReference>
<gene>
    <name evidence="9" type="primary">NCAS0H00620</name>
    <name evidence="9" type="ordered locus">NCAS_0H00620</name>
</gene>
<dbReference type="InParanoid" id="G0VIP6"/>
<feature type="domain" description="RRM" evidence="7">
    <location>
        <begin position="329"/>
        <end position="415"/>
    </location>
</feature>
<dbReference type="InterPro" id="IPR012677">
    <property type="entry name" value="Nucleotide-bd_a/b_plait_sf"/>
</dbReference>
<evidence type="ECO:0000259" key="7">
    <source>
        <dbReference type="PROSITE" id="PS50102"/>
    </source>
</evidence>
<organism evidence="9 10">
    <name type="scientific">Naumovozyma castellii</name>
    <name type="common">Yeast</name>
    <name type="synonym">Saccharomyces castellii</name>
    <dbReference type="NCBI Taxonomy" id="27288"/>
    <lineage>
        <taxon>Eukaryota</taxon>
        <taxon>Fungi</taxon>
        <taxon>Dikarya</taxon>
        <taxon>Ascomycota</taxon>
        <taxon>Saccharomycotina</taxon>
        <taxon>Saccharomycetes</taxon>
        <taxon>Saccharomycetales</taxon>
        <taxon>Saccharomycetaceae</taxon>
        <taxon>Naumovozyma</taxon>
    </lineage>
</organism>
<feature type="region of interest" description="Disordered" evidence="6">
    <location>
        <begin position="72"/>
        <end position="94"/>
    </location>
</feature>
<dbReference type="InterPro" id="IPR052645">
    <property type="entry name" value="Pumilio_domain_protein"/>
</dbReference>
<feature type="compositionally biased region" description="Polar residues" evidence="6">
    <location>
        <begin position="84"/>
        <end position="94"/>
    </location>
</feature>
<dbReference type="GO" id="GO:0000288">
    <property type="term" value="P:nuclear-transcribed mRNA catabolic process, deadenylation-dependent decay"/>
    <property type="evidence" value="ECO:0007669"/>
    <property type="project" value="EnsemblFungi"/>
</dbReference>
<dbReference type="InterPro" id="IPR035979">
    <property type="entry name" value="RBD_domain_sf"/>
</dbReference>
<dbReference type="STRING" id="1064592.G0VIP6"/>
<dbReference type="PANTHER" id="PTHR47093:SF1">
    <property type="entry name" value="PROTEIN JSN1-RELATED"/>
    <property type="match status" value="1"/>
</dbReference>
<dbReference type="FunCoup" id="G0VIP6">
    <property type="interactions" value="79"/>
</dbReference>
<keyword evidence="1" id="KW-0597">Phosphoprotein</keyword>
<dbReference type="GeneID" id="96905052"/>
<feature type="region of interest" description="Disordered" evidence="6">
    <location>
        <begin position="488"/>
        <end position="527"/>
    </location>
</feature>
<evidence type="ECO:0000256" key="4">
    <source>
        <dbReference type="PROSITE-ProRule" id="PRU00176"/>
    </source>
</evidence>
<name>G0VIP6_NAUCA</name>
<feature type="region of interest" description="Disordered" evidence="6">
    <location>
        <begin position="903"/>
        <end position="957"/>
    </location>
</feature>
<protein>
    <recommendedName>
        <fullName evidence="11">PUM-HD domain-containing protein</fullName>
    </recommendedName>
</protein>
<dbReference type="GO" id="GO:0009277">
    <property type="term" value="C:fungal-type cell wall"/>
    <property type="evidence" value="ECO:0007669"/>
    <property type="project" value="EnsemblFungi"/>
</dbReference>
<dbReference type="PANTHER" id="PTHR47093">
    <property type="entry name" value="PROTEIN JSN1-RELATED"/>
    <property type="match status" value="1"/>
</dbReference>
<accession>G0VIP6</accession>
<dbReference type="HOGENOM" id="CLU_009728_0_0_1"/>
<dbReference type="RefSeq" id="XP_003677722.1">
    <property type="nucleotide sequence ID" value="XM_003677674.1"/>
</dbReference>
<evidence type="ECO:0000313" key="9">
    <source>
        <dbReference type="EMBL" id="CCC71372.1"/>
    </source>
</evidence>
<dbReference type="GO" id="GO:0051654">
    <property type="term" value="P:establishment of mitochondrion localization"/>
    <property type="evidence" value="ECO:0007669"/>
    <property type="project" value="EnsemblFungi"/>
</dbReference>
<sequence length="1067" mass="118342">MEEKRTPSANNGLLHNIPEVIDPGITIPIYDDDELDTQQTQKLGSYRARAGKFSNTLSNLLPSISAKLHHSKKNGTVHGKNGEFSPTNSSSGSTVDLKAQQVSPLKPMKNFTATTTGNLSDLTPPQENGKLVHFPDTTNYMLNPPRSSNDSFQFNRSRNNTVSSQITSLSSLQPNTQTNANNLWTSVSNPPEAMQQQQMLQQFNSNNNPNILGMSNLNTITPVPSYYEPSLSQQKSETLNNTLTVPSSNVWGNNRQRSHSNTSSLYVDAQFYDQEARSRATSSYTISQQPLSQEFPSVGDEVDPRAINWVSMETTVPTINQINNLLPTNTITISNVFPLQQQQPQLNNTINLTSTSLATLCSKYGEVISSRTFKGLNIALVEFANVESAMRAKQDLQGKDVSVIGTPSNVSFAKILPMHHFNQQQQQLQQSRTADQSQQPQPLLQEQLYNGSVTFQQQGNVSVPVFKQYSQYQQPFVNVSNSTGNTYSYPTHATSHGGSSSNGGTATTATNEKEQCPFPLPPPKLSTQKSKLEDIIHSFDTKADRLQLEALINNGINYKGTNDTMNFGPLPEPLTSKDFDAPKLRELRKNIDANTVSDLELEQLALCMLDELPELSSDYLGNTIVQKLFEKSSDIVKDIMLRKTSKYLTSMGVHKNGTWACQKMITMAKTPRQIKLVSEGVNDYCTPLFNDQFGNYVIQCVLKFGFPWNDFIFQSIISNFWIVVQNRYGARAVRACLEAHDIVTTEQTLVLSAMIVCYSEYLASNNNGTLLLTWFLDTCVLPNRHSILAKRLLPNIVDLCRHRLASLTVLKILNYRGDDEARKILFEEIFGKLDSKEPPKVLTQILTDANYGPTFIYKILSMPLLEDEIRSHVIKQVRKILMEHGLSQQQHRRLMEEVGLAPTSASMQQGGGGSGSHRKSSLSHLGVYNPADANPSHMRGMSVSSVRSNGSRHNTQVPIPQGAIQQQQSQQQPVPIPSIVQQPMNNASTNSINAGYYNYPGMFPGSFGPPTGMNGAYPMNTDDLSSQFDMLALNNGTHLSLPQLSVTNQNNNTTNLLNKTNSATYRS</sequence>
<dbReference type="GO" id="GO:0032473">
    <property type="term" value="C:cytoplasmic side of mitochondrial outer membrane"/>
    <property type="evidence" value="ECO:0007669"/>
    <property type="project" value="EnsemblFungi"/>
</dbReference>
<dbReference type="KEGG" id="ncs:NCAS_0H00620"/>
<dbReference type="PROSITE" id="PS50303">
    <property type="entry name" value="PUM_HD"/>
    <property type="match status" value="1"/>
</dbReference>
<evidence type="ECO:0000259" key="8">
    <source>
        <dbReference type="PROSITE" id="PS50303"/>
    </source>
</evidence>
<dbReference type="Proteomes" id="UP000001640">
    <property type="component" value="Chromosome 8"/>
</dbReference>
<dbReference type="SMART" id="SM00025">
    <property type="entry name" value="Pumilio"/>
    <property type="match status" value="5"/>
</dbReference>
<proteinExistence type="predicted"/>
<evidence type="ECO:0000256" key="3">
    <source>
        <dbReference type="ARBA" id="ARBA00022884"/>
    </source>
</evidence>
<feature type="compositionally biased region" description="Low complexity" evidence="6">
    <location>
        <begin position="491"/>
        <end position="510"/>
    </location>
</feature>
<dbReference type="Pfam" id="PF00076">
    <property type="entry name" value="RRM_1"/>
    <property type="match status" value="1"/>
</dbReference>
<dbReference type="eggNOG" id="KOG4574">
    <property type="taxonomic scope" value="Eukaryota"/>
</dbReference>
<evidence type="ECO:0000256" key="6">
    <source>
        <dbReference type="SAM" id="MobiDB-lite"/>
    </source>
</evidence>
<evidence type="ECO:0000256" key="2">
    <source>
        <dbReference type="ARBA" id="ARBA00022737"/>
    </source>
</evidence>
<evidence type="ECO:0000313" key="10">
    <source>
        <dbReference type="Proteomes" id="UP000001640"/>
    </source>
</evidence>
<dbReference type="FunFam" id="3.30.70.330:FF:000617">
    <property type="entry name" value="Puf family protein"/>
    <property type="match status" value="1"/>
</dbReference>
<dbReference type="OMA" id="TWACQKI"/>
<dbReference type="AlphaFoldDB" id="G0VIP6"/>
<evidence type="ECO:0008006" key="11">
    <source>
        <dbReference type="Google" id="ProtNLM"/>
    </source>
</evidence>
<evidence type="ECO:0000256" key="1">
    <source>
        <dbReference type="ARBA" id="ARBA00022553"/>
    </source>
</evidence>
<dbReference type="GO" id="GO:0031503">
    <property type="term" value="P:protein-containing complex localization"/>
    <property type="evidence" value="ECO:0007669"/>
    <property type="project" value="EnsemblFungi"/>
</dbReference>
<dbReference type="InterPro" id="IPR011989">
    <property type="entry name" value="ARM-like"/>
</dbReference>
<dbReference type="SUPFAM" id="SSF48371">
    <property type="entry name" value="ARM repeat"/>
    <property type="match status" value="1"/>
</dbReference>
<feature type="compositionally biased region" description="Polar residues" evidence="6">
    <location>
        <begin position="942"/>
        <end position="955"/>
    </location>
</feature>
<dbReference type="InterPro" id="IPR016024">
    <property type="entry name" value="ARM-type_fold"/>
</dbReference>
<reference evidence="9 10" key="1">
    <citation type="journal article" date="2011" name="Proc. Natl. Acad. Sci. U.S.A.">
        <title>Evolutionary erosion of yeast sex chromosomes by mating-type switching accidents.</title>
        <authorList>
            <person name="Gordon J.L."/>
            <person name="Armisen D."/>
            <person name="Proux-Wera E."/>
            <person name="Oheigeartaigh S.S."/>
            <person name="Byrne K.P."/>
            <person name="Wolfe K.H."/>
        </authorList>
    </citation>
    <scope>NUCLEOTIDE SEQUENCE [LARGE SCALE GENOMIC DNA]</scope>
    <source>
        <strain evidence="10">ATCC 76901 / BCRC 22586 / CBS 4309 / NBRC 1992 / NRRL Y-12630</strain>
    </source>
</reference>
<dbReference type="Pfam" id="PF00806">
    <property type="entry name" value="PUF"/>
    <property type="match status" value="3"/>
</dbReference>
<evidence type="ECO:0000256" key="5">
    <source>
        <dbReference type="PROSITE-ProRule" id="PRU00317"/>
    </source>
</evidence>
<feature type="repeat" description="Pumilio" evidence="5">
    <location>
        <begin position="603"/>
        <end position="642"/>
    </location>
</feature>
<dbReference type="OrthoDB" id="2017782at2759"/>
<dbReference type="Gene3D" id="3.30.70.330">
    <property type="match status" value="1"/>
</dbReference>